<keyword evidence="9" id="KW-0256">Endoplasmic reticulum</keyword>
<dbReference type="GO" id="GO:0005544">
    <property type="term" value="F:calcium-dependent phospholipid binding"/>
    <property type="evidence" value="ECO:0007669"/>
    <property type="project" value="TreeGrafter"/>
</dbReference>
<keyword evidence="4" id="KW-0813">Transport</keyword>
<evidence type="ECO:0000256" key="5">
    <source>
        <dbReference type="ARBA" id="ARBA00022475"/>
    </source>
</evidence>
<dbReference type="GO" id="GO:0005886">
    <property type="term" value="C:plasma membrane"/>
    <property type="evidence" value="ECO:0007669"/>
    <property type="project" value="UniProtKB-SubCell"/>
</dbReference>
<feature type="transmembrane region" description="Helical" evidence="16">
    <location>
        <begin position="21"/>
        <end position="49"/>
    </location>
</feature>
<dbReference type="PROSITE" id="PS51847">
    <property type="entry name" value="SMP"/>
    <property type="match status" value="1"/>
</dbReference>
<evidence type="ECO:0000259" key="18">
    <source>
        <dbReference type="PROSITE" id="PS51847"/>
    </source>
</evidence>
<dbReference type="CDD" id="cd21670">
    <property type="entry name" value="SMP_ESyt"/>
    <property type="match status" value="1"/>
</dbReference>
<organism evidence="19 20">
    <name type="scientific">Diabrotica balteata</name>
    <name type="common">Banded cucumber beetle</name>
    <dbReference type="NCBI Taxonomy" id="107213"/>
    <lineage>
        <taxon>Eukaryota</taxon>
        <taxon>Metazoa</taxon>
        <taxon>Ecdysozoa</taxon>
        <taxon>Arthropoda</taxon>
        <taxon>Hexapoda</taxon>
        <taxon>Insecta</taxon>
        <taxon>Pterygota</taxon>
        <taxon>Neoptera</taxon>
        <taxon>Endopterygota</taxon>
        <taxon>Coleoptera</taxon>
        <taxon>Polyphaga</taxon>
        <taxon>Cucujiformia</taxon>
        <taxon>Chrysomeloidea</taxon>
        <taxon>Chrysomelidae</taxon>
        <taxon>Galerucinae</taxon>
        <taxon>Diabroticina</taxon>
        <taxon>Diabroticites</taxon>
        <taxon>Diabrotica</taxon>
    </lineage>
</organism>
<feature type="compositionally biased region" description="Low complexity" evidence="15">
    <location>
        <begin position="579"/>
        <end position="593"/>
    </location>
</feature>
<evidence type="ECO:0000256" key="3">
    <source>
        <dbReference type="ARBA" id="ARBA00005867"/>
    </source>
</evidence>
<dbReference type="InterPro" id="IPR037733">
    <property type="entry name" value="Ext_Synaptotagmin_C2A"/>
</dbReference>
<keyword evidence="14 16" id="KW-0472">Membrane</keyword>
<keyword evidence="12" id="KW-0445">Lipid transport</keyword>
<evidence type="ECO:0000313" key="19">
    <source>
        <dbReference type="EMBL" id="CAG9835330.1"/>
    </source>
</evidence>
<evidence type="ECO:0000256" key="11">
    <source>
        <dbReference type="ARBA" id="ARBA00022989"/>
    </source>
</evidence>
<evidence type="ECO:0000256" key="10">
    <source>
        <dbReference type="ARBA" id="ARBA00022837"/>
    </source>
</evidence>
<keyword evidence="20" id="KW-1185">Reference proteome</keyword>
<evidence type="ECO:0000259" key="17">
    <source>
        <dbReference type="PROSITE" id="PS50004"/>
    </source>
</evidence>
<sequence>MALSDSNEKLENLFVRIVKRIVFYALIYLIGYVNWSLTWVVIPALLITLSEEYANTKNKKRTFAKEAALGKEKEIILENWGELPSWVVFPDVERAEWLNKAVKQCWPFINFYARDLIKTYVENKLKKNLEKYSLKGFHFERIILGSTPLRTGGIVVYDNVSREEIVIDVDVSYAGDCDIKFRLRGLLGGIKNFQMYGKLRIVLKPLIRHFPLIGGVQLFFLNNPDIDFELDGIAGILDVPGINESLRKCVCATVASLMVLPNKFPIKFTPEVSSEQLNTPNPAGVLRVHVIEAKDLVKKDITFTGKSKSDPYAMLIVGEQSFKTETIQSNVNPKWDYWCEFVILESTGQELLITVWDEDATDDEFLGRASVDIAYLIKAELSDTWLVLEDVKHGDIHIRTNWLTLSMDYSNLKAALYESQQLQLSHMSSALLIVYIDSATNLKQVRASTKPDPYVQLQLGRQIKTTNSVMRTVNPVWEESFIFMVTNPDSDYLNLKIFDAKTDAELSELSYNISSICTKENLEVEKEVLRLEYGKSDRKLIWSLHLKIFHNANFQEYLEKRPSSRASSSSADTIEQGSDSDSVSSDSTKYTSRSSRRHTRLSLRSSSSITSRLSQECYGDINLTMRYSLQRQRLIVVVHRVSNLCFEDPTEDKDIYVKLYLLPERCKATKRKTKVMKGCREPAFDKKLEFLVSQDEINEKYLEVSVIEEKVIKNEILGQVIIELKDVSLPLTKSFELGPRVKHD</sequence>
<keyword evidence="6 16" id="KW-0812">Transmembrane</keyword>
<dbReference type="Pfam" id="PF00168">
    <property type="entry name" value="C2"/>
    <property type="match status" value="3"/>
</dbReference>
<name>A0A9N9T2Q1_DIABA</name>
<dbReference type="InterPro" id="IPR039010">
    <property type="entry name" value="Synaptotagmin_SMP"/>
</dbReference>
<dbReference type="InterPro" id="IPR037749">
    <property type="entry name" value="Ext_Synaptotagmin_C2B"/>
</dbReference>
<dbReference type="InterPro" id="IPR051634">
    <property type="entry name" value="Extended_Synaptotagmin"/>
</dbReference>
<keyword evidence="10" id="KW-0106">Calcium</keyword>
<evidence type="ECO:0000256" key="14">
    <source>
        <dbReference type="ARBA" id="ARBA00023136"/>
    </source>
</evidence>
<dbReference type="AlphaFoldDB" id="A0A9N9T2Q1"/>
<evidence type="ECO:0000256" key="7">
    <source>
        <dbReference type="ARBA" id="ARBA00022723"/>
    </source>
</evidence>
<feature type="region of interest" description="Disordered" evidence="15">
    <location>
        <begin position="565"/>
        <end position="603"/>
    </location>
</feature>
<keyword evidence="13" id="KW-0446">Lipid-binding</keyword>
<dbReference type="SUPFAM" id="SSF49562">
    <property type="entry name" value="C2 domain (Calcium/lipid-binding domain, CaLB)"/>
    <property type="match status" value="3"/>
</dbReference>
<comment type="similarity">
    <text evidence="3">Belongs to the extended synaptotagmin family.</text>
</comment>
<evidence type="ECO:0000256" key="9">
    <source>
        <dbReference type="ARBA" id="ARBA00022824"/>
    </source>
</evidence>
<reference evidence="19" key="1">
    <citation type="submission" date="2022-01" db="EMBL/GenBank/DDBJ databases">
        <authorList>
            <person name="King R."/>
        </authorList>
    </citation>
    <scope>NUCLEOTIDE SEQUENCE</scope>
</reference>
<dbReference type="Proteomes" id="UP001153709">
    <property type="component" value="Chromosome 5"/>
</dbReference>
<dbReference type="Gene3D" id="2.60.40.150">
    <property type="entry name" value="C2 domain"/>
    <property type="match status" value="3"/>
</dbReference>
<dbReference type="PANTHER" id="PTHR45761:SF1">
    <property type="entry name" value="EXTENDED SYNAPTOTAGMIN-LIKE PROTEIN 2, ISOFORM C"/>
    <property type="match status" value="1"/>
</dbReference>
<dbReference type="PANTHER" id="PTHR45761">
    <property type="entry name" value="EXTENDED SYNAPTOTAGMIN-LIKE PROTEIN 2, ISOFORM C"/>
    <property type="match status" value="1"/>
</dbReference>
<dbReference type="GO" id="GO:0061817">
    <property type="term" value="P:endoplasmic reticulum-plasma membrane tethering"/>
    <property type="evidence" value="ECO:0007669"/>
    <property type="project" value="InterPro"/>
</dbReference>
<protein>
    <submittedName>
        <fullName evidence="19">Uncharacterized protein</fullName>
    </submittedName>
</protein>
<evidence type="ECO:0000256" key="15">
    <source>
        <dbReference type="SAM" id="MobiDB-lite"/>
    </source>
</evidence>
<dbReference type="EMBL" id="OU898280">
    <property type="protein sequence ID" value="CAG9835330.1"/>
    <property type="molecule type" value="Genomic_DNA"/>
</dbReference>
<keyword evidence="7" id="KW-0479">Metal-binding</keyword>
<dbReference type="CDD" id="cd08391">
    <property type="entry name" value="C2A_C2C_Synaptotagmin_like"/>
    <property type="match status" value="1"/>
</dbReference>
<feature type="domain" description="C2" evidence="17">
    <location>
        <begin position="266"/>
        <end position="386"/>
    </location>
</feature>
<comment type="subcellular location">
    <subcellularLocation>
        <location evidence="1">Cell membrane</location>
        <topology evidence="1">Peripheral membrane protein</topology>
    </subcellularLocation>
    <subcellularLocation>
        <location evidence="2">Endoplasmic reticulum membrane</location>
        <topology evidence="2">Multi-pass membrane protein</topology>
    </subcellularLocation>
</comment>
<dbReference type="GO" id="GO:0031210">
    <property type="term" value="F:phosphatidylcholine binding"/>
    <property type="evidence" value="ECO:0007669"/>
    <property type="project" value="TreeGrafter"/>
</dbReference>
<keyword evidence="8" id="KW-0677">Repeat</keyword>
<evidence type="ECO:0000256" key="2">
    <source>
        <dbReference type="ARBA" id="ARBA00004477"/>
    </source>
</evidence>
<dbReference type="InterPro" id="IPR031468">
    <property type="entry name" value="SMP_LBD"/>
</dbReference>
<dbReference type="GO" id="GO:0008429">
    <property type="term" value="F:phosphatidylethanolamine binding"/>
    <property type="evidence" value="ECO:0007669"/>
    <property type="project" value="TreeGrafter"/>
</dbReference>
<dbReference type="SMART" id="SM00239">
    <property type="entry name" value="C2"/>
    <property type="match status" value="3"/>
</dbReference>
<dbReference type="GO" id="GO:0005509">
    <property type="term" value="F:calcium ion binding"/>
    <property type="evidence" value="ECO:0007669"/>
    <property type="project" value="TreeGrafter"/>
</dbReference>
<evidence type="ECO:0000256" key="6">
    <source>
        <dbReference type="ARBA" id="ARBA00022692"/>
    </source>
</evidence>
<dbReference type="PROSITE" id="PS50004">
    <property type="entry name" value="C2"/>
    <property type="match status" value="3"/>
</dbReference>
<dbReference type="GO" id="GO:0035091">
    <property type="term" value="F:phosphatidylinositol binding"/>
    <property type="evidence" value="ECO:0007669"/>
    <property type="project" value="TreeGrafter"/>
</dbReference>
<dbReference type="CDD" id="cd04050">
    <property type="entry name" value="C2B_Synaptotagmin-like"/>
    <property type="match status" value="1"/>
</dbReference>
<dbReference type="InterPro" id="IPR000008">
    <property type="entry name" value="C2_dom"/>
</dbReference>
<evidence type="ECO:0000256" key="1">
    <source>
        <dbReference type="ARBA" id="ARBA00004202"/>
    </source>
</evidence>
<feature type="domain" description="C2" evidence="17">
    <location>
        <begin position="617"/>
        <end position="737"/>
    </location>
</feature>
<dbReference type="OrthoDB" id="1029639at2759"/>
<dbReference type="GO" id="GO:0005789">
    <property type="term" value="C:endoplasmic reticulum membrane"/>
    <property type="evidence" value="ECO:0007669"/>
    <property type="project" value="UniProtKB-SubCell"/>
</dbReference>
<feature type="domain" description="SMP-LTD" evidence="18">
    <location>
        <begin position="91"/>
        <end position="269"/>
    </location>
</feature>
<evidence type="ECO:0000256" key="4">
    <source>
        <dbReference type="ARBA" id="ARBA00022448"/>
    </source>
</evidence>
<dbReference type="GO" id="GO:0006869">
    <property type="term" value="P:lipid transport"/>
    <property type="evidence" value="ECO:0007669"/>
    <property type="project" value="UniProtKB-KW"/>
</dbReference>
<feature type="domain" description="C2" evidence="17">
    <location>
        <begin position="412"/>
        <end position="533"/>
    </location>
</feature>
<accession>A0A9N9T2Q1</accession>
<evidence type="ECO:0000256" key="8">
    <source>
        <dbReference type="ARBA" id="ARBA00022737"/>
    </source>
</evidence>
<keyword evidence="5" id="KW-1003">Cell membrane</keyword>
<dbReference type="Pfam" id="PF17047">
    <property type="entry name" value="SMP_LBD"/>
    <property type="match status" value="1"/>
</dbReference>
<evidence type="ECO:0000256" key="12">
    <source>
        <dbReference type="ARBA" id="ARBA00023055"/>
    </source>
</evidence>
<dbReference type="InterPro" id="IPR035892">
    <property type="entry name" value="C2_domain_sf"/>
</dbReference>
<dbReference type="FunFam" id="2.60.40.150:FF:000155">
    <property type="entry name" value="extended synaptotagmin-2 isoform X1"/>
    <property type="match status" value="1"/>
</dbReference>
<evidence type="ECO:0000256" key="16">
    <source>
        <dbReference type="SAM" id="Phobius"/>
    </source>
</evidence>
<evidence type="ECO:0000256" key="13">
    <source>
        <dbReference type="ARBA" id="ARBA00023121"/>
    </source>
</evidence>
<proteinExistence type="inferred from homology"/>
<evidence type="ECO:0000313" key="20">
    <source>
        <dbReference type="Proteomes" id="UP001153709"/>
    </source>
</evidence>
<keyword evidence="11 16" id="KW-1133">Transmembrane helix</keyword>
<gene>
    <name evidence="19" type="ORF">DIABBA_LOCUS8536</name>
</gene>